<proteinExistence type="predicted"/>
<dbReference type="Proteomes" id="UP000186922">
    <property type="component" value="Unassembled WGS sequence"/>
</dbReference>
<accession>A0A1D1URB0</accession>
<dbReference type="AlphaFoldDB" id="A0A1D1URB0"/>
<sequence>MQFAQWQTQLANRFYFNRKRTQVAEPLFRKPLAKTFVHAKTWARRVYYISPHLISGTRGNVSHPE</sequence>
<reference evidence="1 2" key="1">
    <citation type="journal article" date="2016" name="Nat. Commun.">
        <title>Extremotolerant tardigrade genome and improved radiotolerance of human cultured cells by tardigrade-unique protein.</title>
        <authorList>
            <person name="Hashimoto T."/>
            <person name="Horikawa D.D."/>
            <person name="Saito Y."/>
            <person name="Kuwahara H."/>
            <person name="Kozuka-Hata H."/>
            <person name="Shin-I T."/>
            <person name="Minakuchi Y."/>
            <person name="Ohishi K."/>
            <person name="Motoyama A."/>
            <person name="Aizu T."/>
            <person name="Enomoto A."/>
            <person name="Kondo K."/>
            <person name="Tanaka S."/>
            <person name="Hara Y."/>
            <person name="Koshikawa S."/>
            <person name="Sagara H."/>
            <person name="Miura T."/>
            <person name="Yokobori S."/>
            <person name="Miyagawa K."/>
            <person name="Suzuki Y."/>
            <person name="Kubo T."/>
            <person name="Oyama M."/>
            <person name="Kohara Y."/>
            <person name="Fujiyama A."/>
            <person name="Arakawa K."/>
            <person name="Katayama T."/>
            <person name="Toyoda A."/>
            <person name="Kunieda T."/>
        </authorList>
    </citation>
    <scope>NUCLEOTIDE SEQUENCE [LARGE SCALE GENOMIC DNA]</scope>
    <source>
        <strain evidence="1 2">YOKOZUNA-1</strain>
    </source>
</reference>
<name>A0A1D1URB0_RAMVA</name>
<keyword evidence="2" id="KW-1185">Reference proteome</keyword>
<protein>
    <submittedName>
        <fullName evidence="1">Uncharacterized protein</fullName>
    </submittedName>
</protein>
<organism evidence="1 2">
    <name type="scientific">Ramazzottius varieornatus</name>
    <name type="common">Water bear</name>
    <name type="synonym">Tardigrade</name>
    <dbReference type="NCBI Taxonomy" id="947166"/>
    <lineage>
        <taxon>Eukaryota</taxon>
        <taxon>Metazoa</taxon>
        <taxon>Ecdysozoa</taxon>
        <taxon>Tardigrada</taxon>
        <taxon>Eutardigrada</taxon>
        <taxon>Parachela</taxon>
        <taxon>Hypsibioidea</taxon>
        <taxon>Ramazzottiidae</taxon>
        <taxon>Ramazzottius</taxon>
    </lineage>
</organism>
<dbReference type="EMBL" id="BDGG01000001">
    <property type="protein sequence ID" value="GAU88738.1"/>
    <property type="molecule type" value="Genomic_DNA"/>
</dbReference>
<evidence type="ECO:0000313" key="1">
    <source>
        <dbReference type="EMBL" id="GAU88738.1"/>
    </source>
</evidence>
<gene>
    <name evidence="1" type="primary">RvY_01376-1</name>
    <name evidence="1" type="synonym">RvY_01376.1</name>
    <name evidence="1" type="ORF">RvY_01376</name>
</gene>
<evidence type="ECO:0000313" key="2">
    <source>
        <dbReference type="Proteomes" id="UP000186922"/>
    </source>
</evidence>
<comment type="caution">
    <text evidence="1">The sequence shown here is derived from an EMBL/GenBank/DDBJ whole genome shotgun (WGS) entry which is preliminary data.</text>
</comment>